<evidence type="ECO:0000313" key="2">
    <source>
        <dbReference type="EMBL" id="MEQ2227290.1"/>
    </source>
</evidence>
<evidence type="ECO:0000313" key="3">
    <source>
        <dbReference type="Proteomes" id="UP001482620"/>
    </source>
</evidence>
<keyword evidence="3" id="KW-1185">Reference proteome</keyword>
<feature type="region of interest" description="Disordered" evidence="1">
    <location>
        <begin position="69"/>
        <end position="117"/>
    </location>
</feature>
<evidence type="ECO:0000256" key="1">
    <source>
        <dbReference type="SAM" id="MobiDB-lite"/>
    </source>
</evidence>
<protein>
    <submittedName>
        <fullName evidence="2">Uncharacterized protein</fullName>
    </submittedName>
</protein>
<accession>A0ABV0T346</accession>
<comment type="caution">
    <text evidence="2">The sequence shown here is derived from an EMBL/GenBank/DDBJ whole genome shotgun (WGS) entry which is preliminary data.</text>
</comment>
<dbReference type="EMBL" id="JAHRIQ010018816">
    <property type="protein sequence ID" value="MEQ2227290.1"/>
    <property type="molecule type" value="Genomic_DNA"/>
</dbReference>
<feature type="compositionally biased region" description="Polar residues" evidence="1">
    <location>
        <begin position="108"/>
        <end position="117"/>
    </location>
</feature>
<sequence length="117" mass="12237">MSASLISRSPISRYGYHAKFCQSLSISSGTKIRTVQFGCLSIELRLIYALKTDGQAFCSVDTAPVVGIPEADSSPKRGAAGPQTGSWIDGSTAERDRHPGAAPGVSGGTLQNSFSFP</sequence>
<gene>
    <name evidence="2" type="ORF">ILYODFUR_036192</name>
</gene>
<proteinExistence type="predicted"/>
<dbReference type="Proteomes" id="UP001482620">
    <property type="component" value="Unassembled WGS sequence"/>
</dbReference>
<name>A0ABV0T346_9TELE</name>
<organism evidence="2 3">
    <name type="scientific">Ilyodon furcidens</name>
    <name type="common">goldbreast splitfin</name>
    <dbReference type="NCBI Taxonomy" id="33524"/>
    <lineage>
        <taxon>Eukaryota</taxon>
        <taxon>Metazoa</taxon>
        <taxon>Chordata</taxon>
        <taxon>Craniata</taxon>
        <taxon>Vertebrata</taxon>
        <taxon>Euteleostomi</taxon>
        <taxon>Actinopterygii</taxon>
        <taxon>Neopterygii</taxon>
        <taxon>Teleostei</taxon>
        <taxon>Neoteleostei</taxon>
        <taxon>Acanthomorphata</taxon>
        <taxon>Ovalentaria</taxon>
        <taxon>Atherinomorphae</taxon>
        <taxon>Cyprinodontiformes</taxon>
        <taxon>Goodeidae</taxon>
        <taxon>Ilyodon</taxon>
    </lineage>
</organism>
<reference evidence="2 3" key="1">
    <citation type="submission" date="2021-06" db="EMBL/GenBank/DDBJ databases">
        <authorList>
            <person name="Palmer J.M."/>
        </authorList>
    </citation>
    <scope>NUCLEOTIDE SEQUENCE [LARGE SCALE GENOMIC DNA]</scope>
    <source>
        <strain evidence="3">if_2019</strain>
        <tissue evidence="2">Muscle</tissue>
    </source>
</reference>